<evidence type="ECO:0000259" key="3">
    <source>
        <dbReference type="Pfam" id="PF04775"/>
    </source>
</evidence>
<dbReference type="InterPro" id="IPR014940">
    <property type="entry name" value="BAAT_C"/>
</dbReference>
<dbReference type="InterPro" id="IPR029058">
    <property type="entry name" value="AB_hydrolase_fold"/>
</dbReference>
<dbReference type="EMBL" id="JAFDVH010000025">
    <property type="protein sequence ID" value="KAG7454702.1"/>
    <property type="molecule type" value="Genomic_DNA"/>
</dbReference>
<evidence type="ECO:0000313" key="5">
    <source>
        <dbReference type="EMBL" id="KAG7454702.1"/>
    </source>
</evidence>
<dbReference type="OrthoDB" id="6347013at2759"/>
<dbReference type="AlphaFoldDB" id="A0A9D3PCL9"/>
<dbReference type="InterPro" id="IPR016662">
    <property type="entry name" value="Acyl-CoA_thioEstase_long-chain"/>
</dbReference>
<dbReference type="InterPro" id="IPR006862">
    <property type="entry name" value="Thio_Ohase/aa_AcTrfase"/>
</dbReference>
<organism evidence="5 6">
    <name type="scientific">Megalops atlanticus</name>
    <name type="common">Tarpon</name>
    <name type="synonym">Clupea gigantea</name>
    <dbReference type="NCBI Taxonomy" id="7932"/>
    <lineage>
        <taxon>Eukaryota</taxon>
        <taxon>Metazoa</taxon>
        <taxon>Chordata</taxon>
        <taxon>Craniata</taxon>
        <taxon>Vertebrata</taxon>
        <taxon>Euteleostomi</taxon>
        <taxon>Actinopterygii</taxon>
        <taxon>Neopterygii</taxon>
        <taxon>Teleostei</taxon>
        <taxon>Elopiformes</taxon>
        <taxon>Megalopidae</taxon>
        <taxon>Megalops</taxon>
    </lineage>
</organism>
<feature type="domain" description="BAAT/Acyl-CoA thioester hydrolase C-terminal" evidence="4">
    <location>
        <begin position="240"/>
        <end position="452"/>
    </location>
</feature>
<dbReference type="GO" id="GO:0047617">
    <property type="term" value="F:fatty acyl-CoA hydrolase activity"/>
    <property type="evidence" value="ECO:0007669"/>
    <property type="project" value="TreeGrafter"/>
</dbReference>
<dbReference type="Pfam" id="PF04775">
    <property type="entry name" value="Bile_Hydr_Trans"/>
    <property type="match status" value="1"/>
</dbReference>
<dbReference type="InterPro" id="IPR042490">
    <property type="entry name" value="Thio_Ohase/BAAT_N"/>
</dbReference>
<accession>A0A9D3PCL9</accession>
<keyword evidence="6" id="KW-1185">Reference proteome</keyword>
<dbReference type="FunFam" id="3.40.50.1820:FF:000024">
    <property type="entry name" value="acyl-coenzyme A thioesterase 4"/>
    <property type="match status" value="1"/>
</dbReference>
<feature type="active site" description="Charge relay system" evidence="2">
    <location>
        <position position="269"/>
    </location>
</feature>
<dbReference type="Gene3D" id="3.40.50.1820">
    <property type="entry name" value="alpha/beta hydrolase"/>
    <property type="match status" value="1"/>
</dbReference>
<name>A0A9D3PCL9_MEGAT</name>
<proteinExistence type="inferred from homology"/>
<comment type="caution">
    <text evidence="5">The sequence shown here is derived from an EMBL/GenBank/DDBJ whole genome shotgun (WGS) entry which is preliminary data.</text>
</comment>
<dbReference type="PANTHER" id="PTHR10824">
    <property type="entry name" value="ACYL-COENZYME A THIOESTERASE-RELATED"/>
    <property type="match status" value="1"/>
</dbReference>
<reference evidence="5" key="1">
    <citation type="submission" date="2021-01" db="EMBL/GenBank/DDBJ databases">
        <authorList>
            <person name="Zahm M."/>
            <person name="Roques C."/>
            <person name="Cabau C."/>
            <person name="Klopp C."/>
            <person name="Donnadieu C."/>
            <person name="Jouanno E."/>
            <person name="Lampietro C."/>
            <person name="Louis A."/>
            <person name="Herpin A."/>
            <person name="Echchiki A."/>
            <person name="Berthelot C."/>
            <person name="Parey E."/>
            <person name="Roest-Crollius H."/>
            <person name="Braasch I."/>
            <person name="Postlethwait J."/>
            <person name="Bobe J."/>
            <person name="Montfort J."/>
            <person name="Bouchez O."/>
            <person name="Begum T."/>
            <person name="Mejri S."/>
            <person name="Adams A."/>
            <person name="Chen W.-J."/>
            <person name="Guiguen Y."/>
        </authorList>
    </citation>
    <scope>NUCLEOTIDE SEQUENCE</scope>
    <source>
        <strain evidence="5">YG-15Mar2019-1</strain>
        <tissue evidence="5">Brain</tissue>
    </source>
</reference>
<dbReference type="GO" id="GO:0006637">
    <property type="term" value="P:acyl-CoA metabolic process"/>
    <property type="evidence" value="ECO:0007669"/>
    <property type="project" value="InterPro"/>
</dbReference>
<comment type="similarity">
    <text evidence="1">Belongs to the C/M/P thioester hydrolase family.</text>
</comment>
<dbReference type="Proteomes" id="UP001046870">
    <property type="component" value="Chromosome 25"/>
</dbReference>
<sequence length="462" mass="51486">MLVLCSEQTSLPSRRKIQCTFPPPRSARAMSAVFPSPLLTVQPSRGLVDEKFQVVVKNLPPRQEVTLHSLHQSESNDFWEAFGHYVSDWKGTVKVSEDASVGGSYQGTEPMGLLWSMKPVPGSRTGLRLRKKDVRTPMVVQISVYRGHISHGFRETPALACAVAERWYMAPGVRRVDIEEKGVRGTLFLPPGPGPFPGVLDMWGWGGGLVEYRSALLASHGYVSMALEYLSPDPSRTFEVEFGYFETAFNIVREHPLVAADRVALFGLSFGTSVSLSMAAHSKVVHPKCCVCISGSHVHPVNKSIHEVFHDMSKYAHKTRVDENNQMIWRDVILPIPTDPEIKVDVGRIKCPVLLVVGLDDQNWPTEESAEDIAKMMMEAGNSHLLTTVSYPGAGHLIEPPYTPHFRSSNFLVIQTKEKVVLLWGGYPKPHADAQEDSWRRILEFLRQHLNQSQSTATASKL</sequence>
<dbReference type="FunFam" id="2.60.40.2240:FF:000002">
    <property type="entry name" value="Acyl-CoA thioesterase 18"/>
    <property type="match status" value="1"/>
</dbReference>
<protein>
    <submittedName>
        <fullName evidence="5">Uncharacterized protein</fullName>
    </submittedName>
</protein>
<dbReference type="Pfam" id="PF08840">
    <property type="entry name" value="BAAT_C"/>
    <property type="match status" value="1"/>
</dbReference>
<feature type="active site" description="Charge relay system" evidence="2">
    <location>
        <position position="361"/>
    </location>
</feature>
<feature type="active site" description="Charge relay system" evidence="2">
    <location>
        <position position="396"/>
    </location>
</feature>
<dbReference type="SUPFAM" id="SSF53474">
    <property type="entry name" value="alpha/beta-Hydrolases"/>
    <property type="match status" value="1"/>
</dbReference>
<evidence type="ECO:0000259" key="4">
    <source>
        <dbReference type="Pfam" id="PF08840"/>
    </source>
</evidence>
<gene>
    <name evidence="5" type="ORF">MATL_G00262580</name>
</gene>
<dbReference type="Gene3D" id="2.60.40.2240">
    <property type="entry name" value="Acyl-CoA thioester hydrolase/BAAT N-terminal domain"/>
    <property type="match status" value="1"/>
</dbReference>
<feature type="domain" description="Acyl-CoA thioester hydrolase/bile acid-CoA amino acid N-acetyltransferase" evidence="3">
    <location>
        <begin position="49"/>
        <end position="180"/>
    </location>
</feature>
<dbReference type="GO" id="GO:0006631">
    <property type="term" value="P:fatty acid metabolic process"/>
    <property type="evidence" value="ECO:0007669"/>
    <property type="project" value="TreeGrafter"/>
</dbReference>
<dbReference type="PANTHER" id="PTHR10824:SF36">
    <property type="entry name" value="ACYL-COA THIOESTERASE 17-RELATED"/>
    <property type="match status" value="1"/>
</dbReference>
<dbReference type="PIRSF" id="PIRSF016521">
    <property type="entry name" value="Acyl-CoA_hydro"/>
    <property type="match status" value="1"/>
</dbReference>
<evidence type="ECO:0000256" key="2">
    <source>
        <dbReference type="PIRSR" id="PIRSR016521-1"/>
    </source>
</evidence>
<evidence type="ECO:0000313" key="6">
    <source>
        <dbReference type="Proteomes" id="UP001046870"/>
    </source>
</evidence>
<evidence type="ECO:0000256" key="1">
    <source>
        <dbReference type="ARBA" id="ARBA00006538"/>
    </source>
</evidence>